<feature type="region of interest" description="Disordered" evidence="1">
    <location>
        <begin position="1"/>
        <end position="30"/>
    </location>
</feature>
<accession>A0A0M3J3R0</accession>
<name>A0A0M3J3R0_ANISI</name>
<reference evidence="2 3" key="2">
    <citation type="submission" date="2018-11" db="EMBL/GenBank/DDBJ databases">
        <authorList>
            <consortium name="Pathogen Informatics"/>
        </authorList>
    </citation>
    <scope>NUCLEOTIDE SEQUENCE [LARGE SCALE GENOMIC DNA]</scope>
</reference>
<dbReference type="WBParaSite" id="ASIM_0000217301-mRNA-1">
    <property type="protein sequence ID" value="ASIM_0000217301-mRNA-1"/>
    <property type="gene ID" value="ASIM_0000217301"/>
</dbReference>
<evidence type="ECO:0000313" key="4">
    <source>
        <dbReference type="WBParaSite" id="ASIM_0000217301-mRNA-1"/>
    </source>
</evidence>
<feature type="region of interest" description="Disordered" evidence="1">
    <location>
        <begin position="114"/>
        <end position="135"/>
    </location>
</feature>
<sequence>MATCSEMQTTFQNGTFQEQSSSFTGAGGTFRSSVKESVWGDLPPGSSMHETVQESVWGDPDMAALFGPGSSVHETEQESFWGDDDFASFLGPSKSMRATVKESVWEEPMAVDSNSAANAPAAPFPSPPLFCTLNN</sequence>
<gene>
    <name evidence="2" type="ORF">ASIM_LOCUS2043</name>
</gene>
<dbReference type="Proteomes" id="UP000267096">
    <property type="component" value="Unassembled WGS sequence"/>
</dbReference>
<dbReference type="EMBL" id="UYRR01002526">
    <property type="protein sequence ID" value="VDK19572.1"/>
    <property type="molecule type" value="Genomic_DNA"/>
</dbReference>
<proteinExistence type="predicted"/>
<evidence type="ECO:0000256" key="1">
    <source>
        <dbReference type="SAM" id="MobiDB-lite"/>
    </source>
</evidence>
<keyword evidence="3" id="KW-1185">Reference proteome</keyword>
<feature type="compositionally biased region" description="Polar residues" evidence="1">
    <location>
        <begin position="1"/>
        <end position="24"/>
    </location>
</feature>
<protein>
    <submittedName>
        <fullName evidence="4">Clathrin_bdg domain-containing protein</fullName>
    </submittedName>
</protein>
<evidence type="ECO:0000313" key="3">
    <source>
        <dbReference type="Proteomes" id="UP000267096"/>
    </source>
</evidence>
<organism evidence="4">
    <name type="scientific">Anisakis simplex</name>
    <name type="common">Herring worm</name>
    <dbReference type="NCBI Taxonomy" id="6269"/>
    <lineage>
        <taxon>Eukaryota</taxon>
        <taxon>Metazoa</taxon>
        <taxon>Ecdysozoa</taxon>
        <taxon>Nematoda</taxon>
        <taxon>Chromadorea</taxon>
        <taxon>Rhabditida</taxon>
        <taxon>Spirurina</taxon>
        <taxon>Ascaridomorpha</taxon>
        <taxon>Ascaridoidea</taxon>
        <taxon>Anisakidae</taxon>
        <taxon>Anisakis</taxon>
        <taxon>Anisakis simplex complex</taxon>
    </lineage>
</organism>
<evidence type="ECO:0000313" key="2">
    <source>
        <dbReference type="EMBL" id="VDK19572.1"/>
    </source>
</evidence>
<reference evidence="4" key="1">
    <citation type="submission" date="2017-02" db="UniProtKB">
        <authorList>
            <consortium name="WormBaseParasite"/>
        </authorList>
    </citation>
    <scope>IDENTIFICATION</scope>
</reference>
<dbReference type="AlphaFoldDB" id="A0A0M3J3R0"/>